<sequence length="85" mass="9497">MVEFSATKPKWKQIAGILRERIRTGEYGPDTLIVELQLAQEFEVARQTIRKAITKLRDEGLLETEVGVGSSVRAGAVERLQAVDE</sequence>
<dbReference type="SUPFAM" id="SSF46785">
    <property type="entry name" value="Winged helix' DNA-binding domain"/>
    <property type="match status" value="1"/>
</dbReference>
<proteinExistence type="predicted"/>
<dbReference type="SMART" id="SM00345">
    <property type="entry name" value="HTH_GNTR"/>
    <property type="match status" value="1"/>
</dbReference>
<evidence type="ECO:0000259" key="4">
    <source>
        <dbReference type="PROSITE" id="PS50949"/>
    </source>
</evidence>
<evidence type="ECO:0000313" key="6">
    <source>
        <dbReference type="Proteomes" id="UP001230426"/>
    </source>
</evidence>
<dbReference type="Gene3D" id="1.10.10.10">
    <property type="entry name" value="Winged helix-like DNA-binding domain superfamily/Winged helix DNA-binding domain"/>
    <property type="match status" value="1"/>
</dbReference>
<dbReference type="PRINTS" id="PR00035">
    <property type="entry name" value="HTHGNTR"/>
</dbReference>
<dbReference type="PANTHER" id="PTHR44846:SF17">
    <property type="entry name" value="GNTR-FAMILY TRANSCRIPTIONAL REGULATOR"/>
    <property type="match status" value="1"/>
</dbReference>
<dbReference type="InterPro" id="IPR050679">
    <property type="entry name" value="Bact_HTH_transcr_reg"/>
</dbReference>
<dbReference type="GO" id="GO:0003677">
    <property type="term" value="F:DNA binding"/>
    <property type="evidence" value="ECO:0007669"/>
    <property type="project" value="UniProtKB-KW"/>
</dbReference>
<evidence type="ECO:0000256" key="2">
    <source>
        <dbReference type="ARBA" id="ARBA00023125"/>
    </source>
</evidence>
<dbReference type="InterPro" id="IPR000524">
    <property type="entry name" value="Tscrpt_reg_HTH_GntR"/>
</dbReference>
<dbReference type="InterPro" id="IPR036388">
    <property type="entry name" value="WH-like_DNA-bd_sf"/>
</dbReference>
<dbReference type="EMBL" id="JAUSRB010000004">
    <property type="protein sequence ID" value="MDP9870361.1"/>
    <property type="molecule type" value="Genomic_DNA"/>
</dbReference>
<protein>
    <submittedName>
        <fullName evidence="5">DNA-binding GntR family transcriptional regulator</fullName>
    </submittedName>
</protein>
<evidence type="ECO:0000313" key="5">
    <source>
        <dbReference type="EMBL" id="MDP9870361.1"/>
    </source>
</evidence>
<dbReference type="PANTHER" id="PTHR44846">
    <property type="entry name" value="MANNOSYL-D-GLYCERATE TRANSPORT/METABOLISM SYSTEM REPRESSOR MNGR-RELATED"/>
    <property type="match status" value="1"/>
</dbReference>
<keyword evidence="3" id="KW-0804">Transcription</keyword>
<dbReference type="CDD" id="cd07377">
    <property type="entry name" value="WHTH_GntR"/>
    <property type="match status" value="1"/>
</dbReference>
<dbReference type="PROSITE" id="PS50949">
    <property type="entry name" value="HTH_GNTR"/>
    <property type="match status" value="1"/>
</dbReference>
<keyword evidence="2 5" id="KW-0238">DNA-binding</keyword>
<dbReference type="InterPro" id="IPR036390">
    <property type="entry name" value="WH_DNA-bd_sf"/>
</dbReference>
<gene>
    <name evidence="5" type="ORF">J2S55_009699</name>
</gene>
<dbReference type="Proteomes" id="UP001230426">
    <property type="component" value="Unassembled WGS sequence"/>
</dbReference>
<dbReference type="Pfam" id="PF00392">
    <property type="entry name" value="GntR"/>
    <property type="match status" value="1"/>
</dbReference>
<keyword evidence="1" id="KW-0805">Transcription regulation</keyword>
<reference evidence="5 6" key="1">
    <citation type="submission" date="2023-07" db="EMBL/GenBank/DDBJ databases">
        <title>Sequencing the genomes of 1000 actinobacteria strains.</title>
        <authorList>
            <person name="Klenk H.-P."/>
        </authorList>
    </citation>
    <scope>NUCLEOTIDE SEQUENCE [LARGE SCALE GENOMIC DNA]</scope>
    <source>
        <strain evidence="5 6">DSM 44109</strain>
    </source>
</reference>
<accession>A0ABT9RM40</accession>
<organism evidence="5 6">
    <name type="scientific">Streptosporangium brasiliense</name>
    <dbReference type="NCBI Taxonomy" id="47480"/>
    <lineage>
        <taxon>Bacteria</taxon>
        <taxon>Bacillati</taxon>
        <taxon>Actinomycetota</taxon>
        <taxon>Actinomycetes</taxon>
        <taxon>Streptosporangiales</taxon>
        <taxon>Streptosporangiaceae</taxon>
        <taxon>Streptosporangium</taxon>
    </lineage>
</organism>
<feature type="domain" description="HTH gntR-type" evidence="4">
    <location>
        <begin position="8"/>
        <end position="75"/>
    </location>
</feature>
<keyword evidence="6" id="KW-1185">Reference proteome</keyword>
<name>A0ABT9RM40_9ACTN</name>
<comment type="caution">
    <text evidence="5">The sequence shown here is derived from an EMBL/GenBank/DDBJ whole genome shotgun (WGS) entry which is preliminary data.</text>
</comment>
<evidence type="ECO:0000256" key="3">
    <source>
        <dbReference type="ARBA" id="ARBA00023163"/>
    </source>
</evidence>
<evidence type="ECO:0000256" key="1">
    <source>
        <dbReference type="ARBA" id="ARBA00023015"/>
    </source>
</evidence>
<dbReference type="RefSeq" id="WP_306876234.1">
    <property type="nucleotide sequence ID" value="NZ_JAUSRB010000004.1"/>
</dbReference>